<dbReference type="OrthoDB" id="9786870at2"/>
<feature type="transmembrane region" description="Helical" evidence="8">
    <location>
        <begin position="43"/>
        <end position="63"/>
    </location>
</feature>
<evidence type="ECO:0000256" key="8">
    <source>
        <dbReference type="SAM" id="Phobius"/>
    </source>
</evidence>
<evidence type="ECO:0000256" key="1">
    <source>
        <dbReference type="ARBA" id="ARBA00004429"/>
    </source>
</evidence>
<keyword evidence="7 8" id="KW-0472">Membrane</keyword>
<evidence type="ECO:0000256" key="6">
    <source>
        <dbReference type="ARBA" id="ARBA00022989"/>
    </source>
</evidence>
<keyword evidence="6 8" id="KW-1133">Transmembrane helix</keyword>
<dbReference type="InterPro" id="IPR058130">
    <property type="entry name" value="PEA_transf_C"/>
</dbReference>
<proteinExistence type="predicted"/>
<evidence type="ECO:0000256" key="2">
    <source>
        <dbReference type="ARBA" id="ARBA00022475"/>
    </source>
</evidence>
<dbReference type="InterPro" id="IPR000917">
    <property type="entry name" value="Sulfatase_N"/>
</dbReference>
<dbReference type="PANTHER" id="PTHR30443:SF3">
    <property type="entry name" value="KDO(2)-LIPID A PHOSPHOETHANOLAMINE 7''-TRANSFERASE"/>
    <property type="match status" value="1"/>
</dbReference>
<feature type="domain" description="Sulfatase N-terminal" evidence="9">
    <location>
        <begin position="242"/>
        <end position="531"/>
    </location>
</feature>
<dbReference type="AlphaFoldDB" id="A0A1K2H4Z9"/>
<feature type="transmembrane region" description="Helical" evidence="8">
    <location>
        <begin position="75"/>
        <end position="98"/>
    </location>
</feature>
<protein>
    <submittedName>
        <fullName evidence="11">KDO II ethanolaminephosphotransferase</fullName>
    </submittedName>
</protein>
<keyword evidence="12" id="KW-1185">Reference proteome</keyword>
<dbReference type="InterPro" id="IPR012549">
    <property type="entry name" value="EptA-like_N"/>
</dbReference>
<dbReference type="PANTHER" id="PTHR30443">
    <property type="entry name" value="INNER MEMBRANE PROTEIN"/>
    <property type="match status" value="1"/>
</dbReference>
<dbReference type="SUPFAM" id="SSF53649">
    <property type="entry name" value="Alkaline phosphatase-like"/>
    <property type="match status" value="1"/>
</dbReference>
<dbReference type="Proteomes" id="UP000186513">
    <property type="component" value="Unassembled WGS sequence"/>
</dbReference>
<dbReference type="Pfam" id="PF08019">
    <property type="entry name" value="EptA_B_N"/>
    <property type="match status" value="1"/>
</dbReference>
<evidence type="ECO:0000313" key="11">
    <source>
        <dbReference type="EMBL" id="SFZ70312.1"/>
    </source>
</evidence>
<name>A0A1K2H4Z9_9NEIS</name>
<evidence type="ECO:0000256" key="3">
    <source>
        <dbReference type="ARBA" id="ARBA00022519"/>
    </source>
</evidence>
<keyword evidence="5 8" id="KW-0812">Transmembrane</keyword>
<feature type="transmembrane region" description="Helical" evidence="8">
    <location>
        <begin position="118"/>
        <end position="138"/>
    </location>
</feature>
<feature type="domain" description="Phosphoethanolamine transferase N-terminal" evidence="10">
    <location>
        <begin position="54"/>
        <end position="166"/>
    </location>
</feature>
<evidence type="ECO:0000256" key="4">
    <source>
        <dbReference type="ARBA" id="ARBA00022679"/>
    </source>
</evidence>
<dbReference type="GO" id="GO:0009245">
    <property type="term" value="P:lipid A biosynthetic process"/>
    <property type="evidence" value="ECO:0007669"/>
    <property type="project" value="TreeGrafter"/>
</dbReference>
<evidence type="ECO:0000259" key="9">
    <source>
        <dbReference type="Pfam" id="PF00884"/>
    </source>
</evidence>
<feature type="transmembrane region" description="Helical" evidence="8">
    <location>
        <begin position="12"/>
        <end position="31"/>
    </location>
</feature>
<dbReference type="NCBIfam" id="NF008593">
    <property type="entry name" value="PRK11560.1"/>
    <property type="match status" value="1"/>
</dbReference>
<dbReference type="GO" id="GO:0043838">
    <property type="term" value="F:phosphatidylethanolamine:Kdo2-lipid A phosphoethanolamine transferase activity"/>
    <property type="evidence" value="ECO:0007669"/>
    <property type="project" value="TreeGrafter"/>
</dbReference>
<evidence type="ECO:0000256" key="5">
    <source>
        <dbReference type="ARBA" id="ARBA00022692"/>
    </source>
</evidence>
<comment type="subcellular location">
    <subcellularLocation>
        <location evidence="1">Cell inner membrane</location>
        <topology evidence="1">Multi-pass membrane protein</topology>
    </subcellularLocation>
</comment>
<dbReference type="STRING" id="1121279.SAMN02745887_00157"/>
<sequence length="553" mass="61374">MLRFLPRLGPAVTSLILALYIGGVLNLSVFGQRLSKGGNGLSTALEALAMVLLCYALLALLALGGRWVYRPLASALLLFSAAASYYMTFFKVVVGYGVVISVLTLDVDLSKESLGFKFFIWLSIAALPALWLIWRSPFTPEAGRRFGWRWRLLAGALLAGVLCALSLQAITQIKKRQALAGNEYTASVGGIVAHSYLPTNWLSGLGLHLYQLQSDARAKRQDLFNPAKAFHYQAAAPMDDTYVVFVIGETTRSDHMSLLGYERDTNPLLAQEPNLVAFNGHACDTATKLSLRCMFVREGGAENNTQRTVKENNVFAVLKDLGFSSELYSMQSEVWFYNSLHANRYEIREVLASAYADSGKPIDDMLLVEEMDKSLQRHPKGKHLIVLHTKGSHYLYSQRYPQGFAHFFPECLGIDAACSEAQLFNSFDNSVRYVDYVLKQAIDRLRDKQAILFYTSDHGESIGENAHFHATPREVAPPEQFRVPMLVWASDRFLAAPARRAGFEKLKLLANKGKVGRHEELFDSVLGCLGYSSPNGGIAARNNWCDYTAAAQP</sequence>
<keyword evidence="3" id="KW-0997">Cell inner membrane</keyword>
<evidence type="ECO:0000256" key="7">
    <source>
        <dbReference type="ARBA" id="ARBA00023136"/>
    </source>
</evidence>
<dbReference type="InterPro" id="IPR017850">
    <property type="entry name" value="Alkaline_phosphatase_core_sf"/>
</dbReference>
<keyword evidence="2" id="KW-1003">Cell membrane</keyword>
<dbReference type="GO" id="GO:0005886">
    <property type="term" value="C:plasma membrane"/>
    <property type="evidence" value="ECO:0007669"/>
    <property type="project" value="UniProtKB-SubCell"/>
</dbReference>
<dbReference type="Pfam" id="PF00884">
    <property type="entry name" value="Sulfatase"/>
    <property type="match status" value="1"/>
</dbReference>
<keyword evidence="4 11" id="KW-0808">Transferase</keyword>
<dbReference type="InterPro" id="IPR040423">
    <property type="entry name" value="PEA_transferase"/>
</dbReference>
<feature type="transmembrane region" description="Helical" evidence="8">
    <location>
        <begin position="150"/>
        <end position="170"/>
    </location>
</feature>
<dbReference type="Gene3D" id="3.40.720.10">
    <property type="entry name" value="Alkaline Phosphatase, subunit A"/>
    <property type="match status" value="1"/>
</dbReference>
<organism evidence="11 12">
    <name type="scientific">Chitinimonas taiwanensis DSM 18899</name>
    <dbReference type="NCBI Taxonomy" id="1121279"/>
    <lineage>
        <taxon>Bacteria</taxon>
        <taxon>Pseudomonadati</taxon>
        <taxon>Pseudomonadota</taxon>
        <taxon>Betaproteobacteria</taxon>
        <taxon>Neisseriales</taxon>
        <taxon>Chitinibacteraceae</taxon>
        <taxon>Chitinimonas</taxon>
    </lineage>
</organism>
<dbReference type="EMBL" id="FPKR01000001">
    <property type="protein sequence ID" value="SFZ70312.1"/>
    <property type="molecule type" value="Genomic_DNA"/>
</dbReference>
<evidence type="ECO:0000313" key="12">
    <source>
        <dbReference type="Proteomes" id="UP000186513"/>
    </source>
</evidence>
<evidence type="ECO:0000259" key="10">
    <source>
        <dbReference type="Pfam" id="PF08019"/>
    </source>
</evidence>
<reference evidence="11 12" key="1">
    <citation type="submission" date="2016-11" db="EMBL/GenBank/DDBJ databases">
        <authorList>
            <person name="Jaros S."/>
            <person name="Januszkiewicz K."/>
            <person name="Wedrychowicz H."/>
        </authorList>
    </citation>
    <scope>NUCLEOTIDE SEQUENCE [LARGE SCALE GENOMIC DNA]</scope>
    <source>
        <strain evidence="11 12">DSM 18899</strain>
    </source>
</reference>
<dbReference type="GO" id="GO:0009244">
    <property type="term" value="P:lipopolysaccharide core region biosynthetic process"/>
    <property type="evidence" value="ECO:0007669"/>
    <property type="project" value="TreeGrafter"/>
</dbReference>
<dbReference type="CDD" id="cd16017">
    <property type="entry name" value="LptA"/>
    <property type="match status" value="1"/>
</dbReference>
<gene>
    <name evidence="11" type="ORF">SAMN02745887_00157</name>
</gene>
<accession>A0A1K2H4Z9</accession>